<feature type="domain" description="Glucose-6-phosphate dehydrogenase NAD-binding" evidence="7">
    <location>
        <begin position="65"/>
        <end position="235"/>
    </location>
</feature>
<evidence type="ECO:0000256" key="4">
    <source>
        <dbReference type="ARBA" id="ARBA00023002"/>
    </source>
</evidence>
<dbReference type="PANTHER" id="PTHR23429">
    <property type="entry name" value="GLUCOSE-6-PHOSPHATE 1-DEHYDROGENASE G6PD"/>
    <property type="match status" value="1"/>
</dbReference>
<dbReference type="PRINTS" id="PR00079">
    <property type="entry name" value="G6PDHDRGNASE"/>
</dbReference>
<dbReference type="SUPFAM" id="SSF55347">
    <property type="entry name" value="Glyceraldehyde-3-phosphate dehydrogenase-like, C-terminal domain"/>
    <property type="match status" value="1"/>
</dbReference>
<sequence>MALTAGRQLLQQSGIGCQRPSPRCAHASVAQEQTYRPPADRRLSDKLLITMSPESETRSMHNTLILFGATGDLAQRYLFPSLLRLFIDGLLPEDFRIRALALSPHDTDAFRQVLRPRLTEALPIATAEQIDTLLQRVDYRSVDLRDADSVANAVRELASRRCVSYLAIPPGLYISTCQGLALGGALAAPHRLMLEKPIGHDSDSARDILQSIGALIDEDRVFRLDHYLGKAAVQNLIALRFGNTLLEAVWNRTYIESVQILVAESEGVDGRDAYYARSGALRDMVQSHILQLLCLVAMEPPASLEADRIRDEKVKVLRALRPMTAEHAAHDCVRGRYTAGSINGQPAQAYHPPEGSDVETFVAVTAHIDNWRWAGVPFHLCTGKRLAERSTRIVVTLKPVTHWLFERPDRQNAVPNRLTFQLQPQENIELGLMSSLAGPEWGAIELQPLELELSVPTGLHRRIAYERLFVDAFNGNPALFVRDDEVKAAWSWIDSVSDAWKDAALPLQPYPAGSWGPESAAHFLPPATDAQGNNA</sequence>
<evidence type="ECO:0000259" key="7">
    <source>
        <dbReference type="Pfam" id="PF00479"/>
    </source>
</evidence>
<dbReference type="UniPathway" id="UPA00115">
    <property type="reaction ID" value="UER00408"/>
</dbReference>
<evidence type="ECO:0000313" key="10">
    <source>
        <dbReference type="Proteomes" id="UP000668572"/>
    </source>
</evidence>
<dbReference type="InterPro" id="IPR022674">
    <property type="entry name" value="G6P_DH_NAD-bd"/>
</dbReference>
<comment type="caution">
    <text evidence="9">The sequence shown here is derived from an EMBL/GenBank/DDBJ whole genome shotgun (WGS) entry which is preliminary data.</text>
</comment>
<dbReference type="GO" id="GO:0050661">
    <property type="term" value="F:NADP binding"/>
    <property type="evidence" value="ECO:0007669"/>
    <property type="project" value="UniProtKB-UniRule"/>
</dbReference>
<name>A0A8I2BS72_XANMN</name>
<evidence type="ECO:0000259" key="8">
    <source>
        <dbReference type="Pfam" id="PF02781"/>
    </source>
</evidence>
<dbReference type="InterPro" id="IPR036291">
    <property type="entry name" value="NAD(P)-bd_dom_sf"/>
</dbReference>
<comment type="caution">
    <text evidence="6">Lacks conserved residue(s) required for the propagation of feature annotation.</text>
</comment>
<keyword evidence="4 6" id="KW-0560">Oxidoreductase</keyword>
<feature type="binding site" evidence="6">
    <location>
        <position position="384"/>
    </location>
    <ligand>
        <name>substrate</name>
    </ligand>
</feature>
<accession>A0A8I2BS72</accession>
<dbReference type="GO" id="GO:0009051">
    <property type="term" value="P:pentose-phosphate shunt, oxidative branch"/>
    <property type="evidence" value="ECO:0007669"/>
    <property type="project" value="TreeGrafter"/>
</dbReference>
<dbReference type="GO" id="GO:0004345">
    <property type="term" value="F:glucose-6-phosphate dehydrogenase activity"/>
    <property type="evidence" value="ECO:0007669"/>
    <property type="project" value="UniProtKB-UniRule"/>
</dbReference>
<comment type="pathway">
    <text evidence="1 6">Carbohydrate degradation; pentose phosphate pathway; D-ribulose 5-phosphate from D-glucose 6-phosphate (oxidative stage): step 1/3.</text>
</comment>
<dbReference type="PIRSF" id="PIRSF000110">
    <property type="entry name" value="G6PD"/>
    <property type="match status" value="1"/>
</dbReference>
<feature type="binding site" evidence="6">
    <location>
        <position position="226"/>
    </location>
    <ligand>
        <name>substrate</name>
    </ligand>
</feature>
<proteinExistence type="inferred from homology"/>
<gene>
    <name evidence="6 9" type="primary">zwf</name>
    <name evidence="9" type="ORF">J7405_00665</name>
</gene>
<comment type="function">
    <text evidence="6">Catalyzes the oxidation of glucose 6-phosphate to 6-phosphogluconolactone.</text>
</comment>
<protein>
    <recommendedName>
        <fullName evidence="6">Glucose-6-phosphate 1-dehydrogenase</fullName>
        <shortName evidence="6">G6PD</shortName>
        <ecNumber evidence="6">1.1.1.49</ecNumber>
    </recommendedName>
</protein>
<evidence type="ECO:0000256" key="2">
    <source>
        <dbReference type="ARBA" id="ARBA00022526"/>
    </source>
</evidence>
<feature type="binding site" evidence="6">
    <location>
        <position position="230"/>
    </location>
    <ligand>
        <name>substrate</name>
    </ligand>
</feature>
<keyword evidence="2 6" id="KW-0313">Glucose metabolism</keyword>
<dbReference type="GO" id="GO:0005829">
    <property type="term" value="C:cytosol"/>
    <property type="evidence" value="ECO:0007669"/>
    <property type="project" value="TreeGrafter"/>
</dbReference>
<feature type="domain" description="Glucose-6-phosphate dehydrogenase C-terminal" evidence="8">
    <location>
        <begin position="238"/>
        <end position="524"/>
    </location>
</feature>
<dbReference type="PANTHER" id="PTHR23429:SF0">
    <property type="entry name" value="GLUCOSE-6-PHOSPHATE 1-DEHYDROGENASE"/>
    <property type="match status" value="1"/>
</dbReference>
<dbReference type="EC" id="1.1.1.49" evidence="6"/>
<dbReference type="InterPro" id="IPR022675">
    <property type="entry name" value="G6P_DH_C"/>
</dbReference>
<dbReference type="EMBL" id="JAGHXW010000002">
    <property type="protein sequence ID" value="MBO9758100.1"/>
    <property type="molecule type" value="Genomic_DNA"/>
</dbReference>
<dbReference type="GO" id="GO:0006006">
    <property type="term" value="P:glucose metabolic process"/>
    <property type="evidence" value="ECO:0007669"/>
    <property type="project" value="UniProtKB-KW"/>
</dbReference>
<dbReference type="Pfam" id="PF00479">
    <property type="entry name" value="G6PD_N"/>
    <property type="match status" value="1"/>
</dbReference>
<evidence type="ECO:0000256" key="3">
    <source>
        <dbReference type="ARBA" id="ARBA00022857"/>
    </source>
</evidence>
<dbReference type="Gene3D" id="3.40.50.720">
    <property type="entry name" value="NAD(P)-binding Rossmann-like Domain"/>
    <property type="match status" value="1"/>
</dbReference>
<dbReference type="AlphaFoldDB" id="A0A8I2BS72"/>
<organism evidence="9 10">
    <name type="scientific">Xanthomonas manihotis</name>
    <dbReference type="NCBI Taxonomy" id="43353"/>
    <lineage>
        <taxon>Bacteria</taxon>
        <taxon>Pseudomonadati</taxon>
        <taxon>Pseudomonadota</taxon>
        <taxon>Gammaproteobacteria</taxon>
        <taxon>Lysobacterales</taxon>
        <taxon>Lysobacteraceae</taxon>
        <taxon>Xanthomonas</taxon>
    </lineage>
</organism>
<evidence type="ECO:0000256" key="5">
    <source>
        <dbReference type="ARBA" id="ARBA00023277"/>
    </source>
</evidence>
<dbReference type="HAMAP" id="MF_00966">
    <property type="entry name" value="G6PD"/>
    <property type="match status" value="1"/>
</dbReference>
<feature type="binding site" evidence="6">
    <location>
        <begin position="143"/>
        <end position="144"/>
    </location>
    <ligand>
        <name>NADP(+)</name>
        <dbReference type="ChEBI" id="CHEBI:58349"/>
    </ligand>
</feature>
<dbReference type="InterPro" id="IPR001282">
    <property type="entry name" value="G6P_DH"/>
</dbReference>
<evidence type="ECO:0000256" key="6">
    <source>
        <dbReference type="HAMAP-Rule" id="MF_00966"/>
    </source>
</evidence>
<evidence type="ECO:0000313" key="9">
    <source>
        <dbReference type="EMBL" id="MBO9758100.1"/>
    </source>
</evidence>
<feature type="active site" description="Proton acceptor" evidence="6">
    <location>
        <position position="288"/>
    </location>
</feature>
<feature type="binding site" evidence="6">
    <location>
        <position position="283"/>
    </location>
    <ligand>
        <name>substrate</name>
    </ligand>
</feature>
<comment type="catalytic activity">
    <reaction evidence="6">
        <text>D-glucose 6-phosphate + NADP(+) = 6-phospho-D-glucono-1,5-lactone + NADPH + H(+)</text>
        <dbReference type="Rhea" id="RHEA:15841"/>
        <dbReference type="ChEBI" id="CHEBI:15378"/>
        <dbReference type="ChEBI" id="CHEBI:57783"/>
        <dbReference type="ChEBI" id="CHEBI:57955"/>
        <dbReference type="ChEBI" id="CHEBI:58349"/>
        <dbReference type="ChEBI" id="CHEBI:61548"/>
        <dbReference type="EC" id="1.1.1.49"/>
    </reaction>
</comment>
<dbReference type="Proteomes" id="UP000668572">
    <property type="component" value="Unassembled WGS sequence"/>
</dbReference>
<comment type="similarity">
    <text evidence="6">Belongs to the glucose-6-phosphate dehydrogenase family.</text>
</comment>
<dbReference type="Gene3D" id="3.30.360.10">
    <property type="entry name" value="Dihydrodipicolinate Reductase, domain 2"/>
    <property type="match status" value="1"/>
</dbReference>
<dbReference type="NCBIfam" id="TIGR00871">
    <property type="entry name" value="zwf"/>
    <property type="match status" value="1"/>
</dbReference>
<feature type="binding site" evidence="6">
    <location>
        <position position="264"/>
    </location>
    <ligand>
        <name>substrate</name>
    </ligand>
</feature>
<dbReference type="Pfam" id="PF02781">
    <property type="entry name" value="G6PD_C"/>
    <property type="match status" value="1"/>
</dbReference>
<dbReference type="SUPFAM" id="SSF51735">
    <property type="entry name" value="NAD(P)-binding Rossmann-fold domains"/>
    <property type="match status" value="1"/>
</dbReference>
<keyword evidence="5 6" id="KW-0119">Carbohydrate metabolism</keyword>
<dbReference type="RefSeq" id="WP_017156604.1">
    <property type="nucleotide sequence ID" value="NZ_CP083575.1"/>
</dbReference>
<feature type="binding site" evidence="6">
    <location>
        <position position="196"/>
    </location>
    <ligand>
        <name>NADP(+)</name>
        <dbReference type="ChEBI" id="CHEBI:58349"/>
    </ligand>
</feature>
<evidence type="ECO:0000256" key="1">
    <source>
        <dbReference type="ARBA" id="ARBA00004937"/>
    </source>
</evidence>
<reference evidence="9" key="1">
    <citation type="submission" date="2021-03" db="EMBL/GenBank/DDBJ databases">
        <title>Molecular characterization of Xanthomonas species pathogenic on Araceae and the development of a triplex TaqMan assay for detection of X. phaseoli pv. dieffenbachiae.</title>
        <authorList>
            <person name="Van Der Wolf J."/>
            <person name="Krijger M."/>
            <person name="Mendes O."/>
            <person name="Brankovics B."/>
            <person name="Bonants P."/>
            <person name="Meekes E."/>
        </authorList>
    </citation>
    <scope>NUCLEOTIDE SEQUENCE</scope>
    <source>
        <strain evidence="9">NBC1264</strain>
    </source>
</reference>
<keyword evidence="3 6" id="KW-0521">NADP</keyword>